<evidence type="ECO:0000256" key="2">
    <source>
        <dbReference type="PROSITE-ProRule" id="PRU00176"/>
    </source>
</evidence>
<dbReference type="PROSITE" id="PS50102">
    <property type="entry name" value="RRM"/>
    <property type="match status" value="1"/>
</dbReference>
<dbReference type="PANTHER" id="PTHR48029:SF1">
    <property type="entry name" value="NUCLEOLAR PROTEIN 8"/>
    <property type="match status" value="1"/>
</dbReference>
<proteinExistence type="predicted"/>
<feature type="region of interest" description="Disordered" evidence="3">
    <location>
        <begin position="431"/>
        <end position="499"/>
    </location>
</feature>
<feature type="compositionally biased region" description="Low complexity" evidence="3">
    <location>
        <begin position="217"/>
        <end position="235"/>
    </location>
</feature>
<reference evidence="5" key="1">
    <citation type="submission" date="2020-11" db="EMBL/GenBank/DDBJ databases">
        <authorList>
            <person name="Whiteford S."/>
        </authorList>
    </citation>
    <scope>NUCLEOTIDE SEQUENCE</scope>
</reference>
<dbReference type="Proteomes" id="UP000653454">
    <property type="component" value="Unassembled WGS sequence"/>
</dbReference>
<feature type="compositionally biased region" description="Basic and acidic residues" evidence="3">
    <location>
        <begin position="454"/>
        <end position="470"/>
    </location>
</feature>
<feature type="compositionally biased region" description="Basic and acidic residues" evidence="3">
    <location>
        <begin position="357"/>
        <end position="379"/>
    </location>
</feature>
<feature type="compositionally biased region" description="Acidic residues" evidence="3">
    <location>
        <begin position="287"/>
        <end position="296"/>
    </location>
</feature>
<accession>A0A8S4F696</accession>
<dbReference type="GO" id="GO:0003723">
    <property type="term" value="F:RNA binding"/>
    <property type="evidence" value="ECO:0007669"/>
    <property type="project" value="UniProtKB-UniRule"/>
</dbReference>
<evidence type="ECO:0000256" key="1">
    <source>
        <dbReference type="ARBA" id="ARBA00022884"/>
    </source>
</evidence>
<keyword evidence="1 2" id="KW-0694">RNA-binding</keyword>
<feature type="region of interest" description="Disordered" evidence="3">
    <location>
        <begin position="286"/>
        <end position="318"/>
    </location>
</feature>
<evidence type="ECO:0000256" key="3">
    <source>
        <dbReference type="SAM" id="MobiDB-lite"/>
    </source>
</evidence>
<name>A0A8S4F696_PLUXY</name>
<dbReference type="InterPro" id="IPR035979">
    <property type="entry name" value="RBD_domain_sf"/>
</dbReference>
<organism evidence="5 6">
    <name type="scientific">Plutella xylostella</name>
    <name type="common">Diamondback moth</name>
    <name type="synonym">Plutella maculipennis</name>
    <dbReference type="NCBI Taxonomy" id="51655"/>
    <lineage>
        <taxon>Eukaryota</taxon>
        <taxon>Metazoa</taxon>
        <taxon>Ecdysozoa</taxon>
        <taxon>Arthropoda</taxon>
        <taxon>Hexapoda</taxon>
        <taxon>Insecta</taxon>
        <taxon>Pterygota</taxon>
        <taxon>Neoptera</taxon>
        <taxon>Endopterygota</taxon>
        <taxon>Lepidoptera</taxon>
        <taxon>Glossata</taxon>
        <taxon>Ditrysia</taxon>
        <taxon>Yponomeutoidea</taxon>
        <taxon>Plutellidae</taxon>
        <taxon>Plutella</taxon>
    </lineage>
</organism>
<feature type="region of interest" description="Disordered" evidence="3">
    <location>
        <begin position="101"/>
        <end position="175"/>
    </location>
</feature>
<feature type="compositionally biased region" description="Basic and acidic residues" evidence="3">
    <location>
        <begin position="489"/>
        <end position="499"/>
    </location>
</feature>
<feature type="region of interest" description="Disordered" evidence="3">
    <location>
        <begin position="334"/>
        <end position="407"/>
    </location>
</feature>
<comment type="caution">
    <text evidence="5">The sequence shown here is derived from an EMBL/GenBank/DDBJ whole genome shotgun (WGS) entry which is preliminary data.</text>
</comment>
<dbReference type="InterPro" id="IPR012677">
    <property type="entry name" value="Nucleotide-bd_a/b_plait_sf"/>
</dbReference>
<dbReference type="SMART" id="SM00360">
    <property type="entry name" value="RRM"/>
    <property type="match status" value="1"/>
</dbReference>
<feature type="region of interest" description="Disordered" evidence="3">
    <location>
        <begin position="208"/>
        <end position="245"/>
    </location>
</feature>
<feature type="compositionally biased region" description="Basic and acidic residues" evidence="3">
    <location>
        <begin position="148"/>
        <end position="175"/>
    </location>
</feature>
<feature type="compositionally biased region" description="Polar residues" evidence="3">
    <location>
        <begin position="114"/>
        <end position="124"/>
    </location>
</feature>
<evidence type="ECO:0000259" key="4">
    <source>
        <dbReference type="PROSITE" id="PS50102"/>
    </source>
</evidence>
<gene>
    <name evidence="5" type="ORF">PLXY2_LOCUS7951</name>
</gene>
<dbReference type="Gene3D" id="3.30.70.330">
    <property type="match status" value="1"/>
</dbReference>
<dbReference type="EMBL" id="CAJHNJ030000029">
    <property type="protein sequence ID" value="CAG9123699.1"/>
    <property type="molecule type" value="Genomic_DNA"/>
</dbReference>
<feature type="compositionally biased region" description="Acidic residues" evidence="3">
    <location>
        <begin position="479"/>
        <end position="488"/>
    </location>
</feature>
<feature type="region of interest" description="Disordered" evidence="3">
    <location>
        <begin position="548"/>
        <end position="578"/>
    </location>
</feature>
<dbReference type="SUPFAM" id="SSF54928">
    <property type="entry name" value="RNA-binding domain, RBD"/>
    <property type="match status" value="1"/>
</dbReference>
<protein>
    <submittedName>
        <fullName evidence="5">(diamondback moth) hypothetical protein</fullName>
    </submittedName>
</protein>
<dbReference type="Pfam" id="PF00076">
    <property type="entry name" value="RRM_1"/>
    <property type="match status" value="1"/>
</dbReference>
<feature type="domain" description="RRM" evidence="4">
    <location>
        <begin position="5"/>
        <end position="85"/>
    </location>
</feature>
<evidence type="ECO:0000313" key="6">
    <source>
        <dbReference type="Proteomes" id="UP000653454"/>
    </source>
</evidence>
<sequence length="578" mass="66794">MAVPTRLFVGNLPDITVEDDLKTAFGSFGEITNIDLKSKPGDQNKSNKFAFISICASNANIESCIQHFQSVEFKGSKVYVTRARESFLERLQRERQQVQIKEEAKKAPRELPKTNPTIKLNENLNPRKRRLDHSKVHIASPTVVNNEKPVEKHENDHVEVTSDRKKKNDSDKKRLESLKKKRQEFNEKRLIIKTGLVGIDKVANKKTRFSDDEEDYSTVNGNSNTNNKPTNSKGKAQALFDDDDSDNEVNFEIKEQFEGKKGQKVLELQSKFKSDKRFVMDKRFIDNDEDDDDEDQQAAVNGHQEQDDEITVGQSDEKAKQLNILQDVLGIAIKSHSSDPDKEKKKSRSNLGMLRFDPMHPDHAKFLAPVEEQKQDLTKKSKKKKNKGEETEETPQPEPEKIEVSKEQFYTVTDTLKEAIKQPNTFSLRSLFKTSEQEDGSTDKQDQEDGYTPLEKKKESKIKNPLEPGERNPFQYDSSDSEPEDEVEKSDTKPEQSQDVKAVWKEDFFFSPNDKRLEEGVAFFLNSSGNEVQKDRRELKTLMKKRLYKKDRREQSQMFKKKIGGKRYSNNKNFRRKT</sequence>
<dbReference type="PANTHER" id="PTHR48029">
    <property type="entry name" value="NUCLEOLAR PROTEIN 8"/>
    <property type="match status" value="1"/>
</dbReference>
<dbReference type="InterPro" id="IPR000504">
    <property type="entry name" value="RRM_dom"/>
</dbReference>
<feature type="compositionally biased region" description="Basic and acidic residues" evidence="3">
    <location>
        <begin position="101"/>
        <end position="112"/>
    </location>
</feature>
<dbReference type="AlphaFoldDB" id="A0A8S4F696"/>
<evidence type="ECO:0000313" key="5">
    <source>
        <dbReference type="EMBL" id="CAG9123699.1"/>
    </source>
</evidence>
<keyword evidence="6" id="KW-1185">Reference proteome</keyword>